<proteinExistence type="predicted"/>
<dbReference type="AlphaFoldDB" id="A0A8W8MKT7"/>
<sequence>MWHRNTTGIQLKMLTDANRAELEERGFTVIQGVLTEPECDRHIANYRKWLSQFKDGNWPPSKASLISRYNIGNFETTWEIRLKTKSVFAQVWGTEKLLTSVDAIAIGRPPEDGEEEFESPGQHWLHTDQSAKRKGLHAYQGGVYLETTDEDDWTFHLMEGSHKYLGEFYELNPKRAFKGTVNEYYYLRDDDYEWFKNKGCKTVRLPVPKGGMVLWDSRLIHANAKPMRNRRNPGRWRYTIFCCMTPAIWATKDDYIDRKLAFESGSMTTHWPSQGVRFYTSSAPPSFDDDTITFPTELPPIARSEQAKLLWGYTQYDFNDGQPNGPDHAPEIDQQSVFVTKFPGTPPTCQQSSGRLFKRIVFVAAGVSLFTFVVFRYIKHRNN</sequence>
<reference evidence="2" key="1">
    <citation type="submission" date="2022-08" db="UniProtKB">
        <authorList>
            <consortium name="EnsemblMetazoa"/>
        </authorList>
    </citation>
    <scope>IDENTIFICATION</scope>
    <source>
        <strain evidence="2">05x7-T-G4-1.051#20</strain>
    </source>
</reference>
<evidence type="ECO:0000313" key="2">
    <source>
        <dbReference type="EnsemblMetazoa" id="G328.2:cds"/>
    </source>
</evidence>
<dbReference type="Pfam" id="PF05721">
    <property type="entry name" value="PhyH"/>
    <property type="match status" value="1"/>
</dbReference>
<dbReference type="Gene3D" id="2.60.120.620">
    <property type="entry name" value="q2cbj1_9rhob like domain"/>
    <property type="match status" value="1"/>
</dbReference>
<evidence type="ECO:0000256" key="1">
    <source>
        <dbReference type="SAM" id="Phobius"/>
    </source>
</evidence>
<dbReference type="SUPFAM" id="SSF51197">
    <property type="entry name" value="Clavaminate synthase-like"/>
    <property type="match status" value="1"/>
</dbReference>
<dbReference type="PANTHER" id="PTHR31630">
    <property type="entry name" value="PHYTANOYL-COA DIOXYGENASE-RELATED-RELATED"/>
    <property type="match status" value="1"/>
</dbReference>
<name>A0A8W8MKT7_MAGGI</name>
<keyword evidence="1" id="KW-0472">Membrane</keyword>
<accession>A0A8W8MKT7</accession>
<dbReference type="InterPro" id="IPR008775">
    <property type="entry name" value="Phytyl_CoA_dOase-like"/>
</dbReference>
<keyword evidence="1" id="KW-0812">Transmembrane</keyword>
<dbReference type="PANTHER" id="PTHR31630:SF6">
    <property type="entry name" value="PHYTANOYL-COA DIOXYGENASE-RELATED"/>
    <property type="match status" value="1"/>
</dbReference>
<feature type="transmembrane region" description="Helical" evidence="1">
    <location>
        <begin position="356"/>
        <end position="378"/>
    </location>
</feature>
<dbReference type="Proteomes" id="UP000005408">
    <property type="component" value="Unassembled WGS sequence"/>
</dbReference>
<evidence type="ECO:0000313" key="3">
    <source>
        <dbReference type="Proteomes" id="UP000005408"/>
    </source>
</evidence>
<organism evidence="2 3">
    <name type="scientific">Magallana gigas</name>
    <name type="common">Pacific oyster</name>
    <name type="synonym">Crassostrea gigas</name>
    <dbReference type="NCBI Taxonomy" id="29159"/>
    <lineage>
        <taxon>Eukaryota</taxon>
        <taxon>Metazoa</taxon>
        <taxon>Spiralia</taxon>
        <taxon>Lophotrochozoa</taxon>
        <taxon>Mollusca</taxon>
        <taxon>Bivalvia</taxon>
        <taxon>Autobranchia</taxon>
        <taxon>Pteriomorphia</taxon>
        <taxon>Ostreida</taxon>
        <taxon>Ostreoidea</taxon>
        <taxon>Ostreidae</taxon>
        <taxon>Magallana</taxon>
    </lineage>
</organism>
<keyword evidence="3" id="KW-1185">Reference proteome</keyword>
<protein>
    <recommendedName>
        <fullName evidence="4">Phytanoyl-CoA dioxygenase</fullName>
    </recommendedName>
</protein>
<keyword evidence="1" id="KW-1133">Transmembrane helix</keyword>
<dbReference type="EnsemblMetazoa" id="G328.2">
    <property type="protein sequence ID" value="G328.2:cds"/>
    <property type="gene ID" value="G328"/>
</dbReference>
<evidence type="ECO:0008006" key="4">
    <source>
        <dbReference type="Google" id="ProtNLM"/>
    </source>
</evidence>